<accession>A0A0S2W7C8</accession>
<dbReference type="PATRIC" id="fig|1297617.4.peg.2917"/>
<organism evidence="1 2">
    <name type="scientific">Intestinimonas butyriciproducens</name>
    <dbReference type="NCBI Taxonomy" id="1297617"/>
    <lineage>
        <taxon>Bacteria</taxon>
        <taxon>Bacillati</taxon>
        <taxon>Bacillota</taxon>
        <taxon>Clostridia</taxon>
        <taxon>Eubacteriales</taxon>
        <taxon>Intestinimonas</taxon>
    </lineage>
</organism>
<dbReference type="Proteomes" id="UP000064844">
    <property type="component" value="Chromosome"/>
</dbReference>
<dbReference type="EMBL" id="CP011307">
    <property type="protein sequence ID" value="ALP95225.1"/>
    <property type="molecule type" value="Genomic_DNA"/>
</dbReference>
<reference evidence="2" key="2">
    <citation type="submission" date="2015-04" db="EMBL/GenBank/DDBJ databases">
        <title>A butyrogenic pathway from the amino acid lysine in a human gut commensal.</title>
        <authorList>
            <person name="de Vos W.M."/>
            <person name="Bui N.T.P."/>
            <person name="Plugge C.M."/>
            <person name="Ritari J."/>
        </authorList>
    </citation>
    <scope>NUCLEOTIDE SEQUENCE [LARGE SCALE GENOMIC DNA]</scope>
    <source>
        <strain evidence="2">AF211</strain>
    </source>
</reference>
<dbReference type="InterPro" id="IPR026989">
    <property type="entry name" value="TnpV"/>
</dbReference>
<dbReference type="RefSeq" id="WP_058118390.1">
    <property type="nucleotide sequence ID" value="NZ_CP011307.1"/>
</dbReference>
<dbReference type="STRING" id="1297617.IB211_02834"/>
<dbReference type="KEGG" id="ibu:IB211_02834"/>
<protein>
    <submittedName>
        <fullName evidence="1">TnpV</fullName>
    </submittedName>
</protein>
<name>A0A0S2W7C8_9FIRM</name>
<gene>
    <name evidence="1" type="ORF">IB211_02834</name>
</gene>
<proteinExistence type="predicted"/>
<evidence type="ECO:0000313" key="1">
    <source>
        <dbReference type="EMBL" id="ALP95225.1"/>
    </source>
</evidence>
<dbReference type="AlphaFoldDB" id="A0A0S2W7C8"/>
<keyword evidence="2" id="KW-1185">Reference proteome</keyword>
<evidence type="ECO:0000313" key="2">
    <source>
        <dbReference type="Proteomes" id="UP000064844"/>
    </source>
</evidence>
<reference evidence="1 2" key="1">
    <citation type="journal article" date="2015" name="Nat. Commun.">
        <title>Production of butyrate from lysine and the Amadori product fructoselysine by a human gut commensal.</title>
        <authorList>
            <person name="Bui T.P."/>
            <person name="Ritari J."/>
            <person name="Boeren S."/>
            <person name="de Waard P."/>
            <person name="Plugge C.M."/>
            <person name="de Vos W.M."/>
        </authorList>
    </citation>
    <scope>NUCLEOTIDE SEQUENCE [LARGE SCALE GENOMIC DNA]</scope>
    <source>
        <strain evidence="1 2">AF211</strain>
    </source>
</reference>
<dbReference type="Pfam" id="PF14198">
    <property type="entry name" value="TnpV"/>
    <property type="match status" value="1"/>
</dbReference>
<sequence>MRILIDNGNTPAAPRPYIGHYGRLRKAYLEQYRPDLYTALVANEKLHEHCAEIDEAARSRIDLIMPQLAKSAGATEALKATDPMKWVGLMNACRAQAEEIAKFELIYV</sequence>